<evidence type="ECO:0000313" key="8">
    <source>
        <dbReference type="Proteomes" id="UP001161757"/>
    </source>
</evidence>
<keyword evidence="4" id="KW-0963">Cytoplasm</keyword>
<dbReference type="EMBL" id="JAJGCB010000004">
    <property type="protein sequence ID" value="KAJ8993161.1"/>
    <property type="molecule type" value="Genomic_DNA"/>
</dbReference>
<dbReference type="GO" id="GO:0180010">
    <property type="term" value="P:co-transcriptional mRNA 3'-end processing, cleavage and polyadenylation pathway"/>
    <property type="evidence" value="ECO:0007669"/>
    <property type="project" value="UniProtKB-UniRule"/>
</dbReference>
<dbReference type="AlphaFoldDB" id="A0AAN6EZF5"/>
<dbReference type="GO" id="GO:0005634">
    <property type="term" value="C:nucleus"/>
    <property type="evidence" value="ECO:0007669"/>
    <property type="project" value="UniProtKB-SubCell"/>
</dbReference>
<feature type="compositionally biased region" description="Low complexity" evidence="5">
    <location>
        <begin position="199"/>
        <end position="213"/>
    </location>
</feature>
<feature type="domain" description="Suppressor of forked" evidence="6">
    <location>
        <begin position="246"/>
        <end position="855"/>
    </location>
</feature>
<keyword evidence="3 4" id="KW-0539">Nucleus</keyword>
<evidence type="ECO:0000256" key="3">
    <source>
        <dbReference type="ARBA" id="ARBA00023242"/>
    </source>
</evidence>
<evidence type="ECO:0000313" key="7">
    <source>
        <dbReference type="EMBL" id="KAJ8993161.1"/>
    </source>
</evidence>
<dbReference type="Proteomes" id="UP001161757">
    <property type="component" value="Unassembled WGS sequence"/>
</dbReference>
<dbReference type="InterPro" id="IPR008847">
    <property type="entry name" value="Suf"/>
</dbReference>
<evidence type="ECO:0000256" key="1">
    <source>
        <dbReference type="ARBA" id="ARBA00002863"/>
    </source>
</evidence>
<feature type="compositionally biased region" description="Pro residues" evidence="5">
    <location>
        <begin position="957"/>
        <end position="968"/>
    </location>
</feature>
<dbReference type="GO" id="GO:0005737">
    <property type="term" value="C:cytoplasm"/>
    <property type="evidence" value="ECO:0007669"/>
    <property type="project" value="UniProtKB-SubCell"/>
</dbReference>
<comment type="caution">
    <text evidence="7">The sequence shown here is derived from an EMBL/GenBank/DDBJ whole genome shotgun (WGS) entry which is preliminary data.</text>
</comment>
<proteinExistence type="predicted"/>
<feature type="region of interest" description="Disordered" evidence="5">
    <location>
        <begin position="1017"/>
        <end position="1074"/>
    </location>
</feature>
<organism evidence="7 8">
    <name type="scientific">Exophiala dermatitidis</name>
    <name type="common">Black yeast-like fungus</name>
    <name type="synonym">Wangiella dermatitidis</name>
    <dbReference type="NCBI Taxonomy" id="5970"/>
    <lineage>
        <taxon>Eukaryota</taxon>
        <taxon>Fungi</taxon>
        <taxon>Dikarya</taxon>
        <taxon>Ascomycota</taxon>
        <taxon>Pezizomycotina</taxon>
        <taxon>Eurotiomycetes</taxon>
        <taxon>Chaetothyriomycetidae</taxon>
        <taxon>Chaetothyriales</taxon>
        <taxon>Herpotrichiellaceae</taxon>
        <taxon>Exophiala</taxon>
    </lineage>
</organism>
<accession>A0AAN6EZF5</accession>
<dbReference type="Gene3D" id="1.25.40.1040">
    <property type="match status" value="1"/>
</dbReference>
<reference evidence="7" key="1">
    <citation type="submission" date="2023-01" db="EMBL/GenBank/DDBJ databases">
        <title>Exophiala dermititidis isolated from Cystic Fibrosis Patient.</title>
        <authorList>
            <person name="Kurbessoian T."/>
            <person name="Crocker A."/>
            <person name="Murante D."/>
            <person name="Hogan D.A."/>
            <person name="Stajich J.E."/>
        </authorList>
    </citation>
    <scope>NUCLEOTIDE SEQUENCE</scope>
    <source>
        <strain evidence="7">Ex8</strain>
    </source>
</reference>
<feature type="region of interest" description="Disordered" evidence="5">
    <location>
        <begin position="199"/>
        <end position="237"/>
    </location>
</feature>
<feature type="compositionally biased region" description="Acidic residues" evidence="5">
    <location>
        <begin position="112"/>
        <end position="132"/>
    </location>
</feature>
<feature type="compositionally biased region" description="Low complexity" evidence="5">
    <location>
        <begin position="76"/>
        <end position="103"/>
    </location>
</feature>
<evidence type="ECO:0000256" key="4">
    <source>
        <dbReference type="RuleBase" id="RU369035"/>
    </source>
</evidence>
<evidence type="ECO:0000259" key="6">
    <source>
        <dbReference type="Pfam" id="PF05843"/>
    </source>
</evidence>
<name>A0AAN6EZF5_EXODE</name>
<evidence type="ECO:0000256" key="2">
    <source>
        <dbReference type="ARBA" id="ARBA00022737"/>
    </source>
</evidence>
<feature type="region of interest" description="Disordered" evidence="5">
    <location>
        <begin position="1"/>
        <end position="182"/>
    </location>
</feature>
<dbReference type="SUPFAM" id="SSF48452">
    <property type="entry name" value="TPR-like"/>
    <property type="match status" value="2"/>
</dbReference>
<dbReference type="Pfam" id="PF05843">
    <property type="entry name" value="Suf"/>
    <property type="match status" value="1"/>
</dbReference>
<comment type="function">
    <text evidence="1 4">Component of the cleavage factor IA (CFIA) complex, which is involved in the endonucleolytic cleavage during polyadenylation-dependent pre-mRNA 3'-end formation.</text>
</comment>
<dbReference type="InterPro" id="IPR045243">
    <property type="entry name" value="Rna14-like"/>
</dbReference>
<dbReference type="InterPro" id="IPR003107">
    <property type="entry name" value="HAT"/>
</dbReference>
<comment type="subcellular location">
    <subcellularLocation>
        <location evidence="4">Nucleus</location>
    </subcellularLocation>
    <subcellularLocation>
        <location evidence="4">Cytoplasm</location>
    </subcellularLocation>
    <text evidence="4">Nucleus and/or cytoplasm.</text>
</comment>
<keyword evidence="2" id="KW-0677">Repeat</keyword>
<feature type="compositionally biased region" description="Polar residues" evidence="5">
    <location>
        <begin position="63"/>
        <end position="75"/>
    </location>
</feature>
<sequence length="1074" mass="118493">MASPESGGYSPPADLTSAPTPEPQLTDPSAVVETNNTNDVTSLDHATPPLHDAGIEADFAEQPQDTVQSPPRSNDQPAPAKAVTQAAATTNSTQSSTSTPAQAKPRIVGGFEVDDDPEEDEGSPDGNDEGDVYDPAVGLDFDVSTPPPANALDRTPQSPEQENGNTPAPVQATGSPADISSSTLPAAAAGVGVDADADAPTRTATATPAAQTASDVVPPRPDHLSHSPVNGAIAPGLPKSRLAHDVVGILEDRIKEDPRGDIDAYLELIQEFKSRNKQDEVRRVYEQYLSVFPYAAEQWCAYVKWEEEHDRMRAMETLFNRSLLEVLDVQLWTLYINYVRRRNSMQSGDVARSYNIINDAFSFALKTIGMDKDSGSLWQDYINFLKSGPGTVGGTGWQDGAKVDTLREAYQKAIAVPTAATTVLWKEYDAFETGLSKINGRKYLQEKSPIYMTARTAYTQLQNLTKDLKRTSRPRLPPAPGFEGHDEYMKQVGIWKQWIDWEKEDNLVLKDEDLPLWKSRVLFTYKQALMALQFWPEMWYDAVEFCFANGLESDGTKLLNQGIASNPEAPLLAFKLADRIESSTQNDEGSDPGAKERMKKIREPYDRVLDALYELVKKVAAREKQDIQQAELATASNGDGNGLGEDEINAANVTAKKAVLDSEIDKIKKAALAQTSTLSRMISHVWTALMRATRRVQGKGLPTDRGPSGFRTVFGEARKRGKLTSDFYVESAQIEWQCYRDPTGTKILDRGMKLFPEDDYLPLVYIKHLFEINDVTNARAVFETTVKRLLAHGDAEHTAKAKPLFAFLHDHESKYGELAQIQALEERMRKHFPEDPTLKLFSSRYSTPTFDTINVQPIISPRQMQPKQNNNANVMPSIEGPEGTVNSPIQKVIDSITTNSPKRPFPDDFDDGIGPRKMARGESPLKGAAGRRMNQQQQQQQNYQQQYQQRVLQQQNNPPPPQAASFPVVPPPPLPPAITYLLSILPKASTYVEARLDPAKMVELIRDVHLPPPGAVGGQFPQHQHPPPQPAATPATGWGLYQQPQPQIPPQGYMPAPAPGVSQGQYGSAPFRYA</sequence>
<dbReference type="GO" id="GO:0003729">
    <property type="term" value="F:mRNA binding"/>
    <property type="evidence" value="ECO:0007669"/>
    <property type="project" value="TreeGrafter"/>
</dbReference>
<feature type="region of interest" description="Disordered" evidence="5">
    <location>
        <begin position="896"/>
        <end position="968"/>
    </location>
</feature>
<evidence type="ECO:0000256" key="5">
    <source>
        <dbReference type="SAM" id="MobiDB-lite"/>
    </source>
</evidence>
<feature type="compositionally biased region" description="Polar residues" evidence="5">
    <location>
        <begin position="32"/>
        <end position="41"/>
    </location>
</feature>
<dbReference type="PANTHER" id="PTHR19980:SF0">
    <property type="entry name" value="CLEAVAGE STIMULATION FACTOR SUBUNIT 3"/>
    <property type="match status" value="1"/>
</dbReference>
<dbReference type="InterPro" id="IPR011990">
    <property type="entry name" value="TPR-like_helical_dom_sf"/>
</dbReference>
<dbReference type="SMART" id="SM00386">
    <property type="entry name" value="HAT"/>
    <property type="match status" value="4"/>
</dbReference>
<feature type="compositionally biased region" description="Polar residues" evidence="5">
    <location>
        <begin position="155"/>
        <end position="182"/>
    </location>
</feature>
<protein>
    <recommendedName>
        <fullName evidence="4">mRNA 3'-end-processing protein RNA14</fullName>
    </recommendedName>
</protein>
<gene>
    <name evidence="7" type="primary">RNA14</name>
    <name evidence="7" type="ORF">HRR80_003195</name>
</gene>
<feature type="compositionally biased region" description="Low complexity" evidence="5">
    <location>
        <begin position="935"/>
        <end position="956"/>
    </location>
</feature>
<dbReference type="PANTHER" id="PTHR19980">
    <property type="entry name" value="RNA CLEAVAGE STIMULATION FACTOR"/>
    <property type="match status" value="1"/>
</dbReference>
<keyword evidence="4" id="KW-0507">mRNA processing</keyword>